<accession>A0ABR3B0F8</accession>
<dbReference type="Proteomes" id="UP001448207">
    <property type="component" value="Unassembled WGS sequence"/>
</dbReference>
<keyword evidence="1" id="KW-1133">Transmembrane helix</keyword>
<name>A0ABR3B0F8_PHYBL</name>
<reference evidence="2 3" key="1">
    <citation type="submission" date="2024-04" db="EMBL/GenBank/DDBJ databases">
        <title>Symmetric and asymmetric DNA N6-adenine methylation regulates different biological responses in Mucorales.</title>
        <authorList>
            <consortium name="Lawrence Berkeley National Laboratory"/>
            <person name="Lax C."/>
            <person name="Mondo S.J."/>
            <person name="Osorio-Concepcion M."/>
            <person name="Muszewska A."/>
            <person name="Corrochano-Luque M."/>
            <person name="Gutierrez G."/>
            <person name="Riley R."/>
            <person name="Lipzen A."/>
            <person name="Guo J."/>
            <person name="Hundley H."/>
            <person name="Amirebrahimi M."/>
            <person name="Ng V."/>
            <person name="Lorenzo-Gutierrez D."/>
            <person name="Binder U."/>
            <person name="Yang J."/>
            <person name="Song Y."/>
            <person name="Canovas D."/>
            <person name="Navarro E."/>
            <person name="Freitag M."/>
            <person name="Gabaldon T."/>
            <person name="Grigoriev I.V."/>
            <person name="Corrochano L.M."/>
            <person name="Nicolas F.E."/>
            <person name="Garre V."/>
        </authorList>
    </citation>
    <scope>NUCLEOTIDE SEQUENCE [LARGE SCALE GENOMIC DNA]</scope>
    <source>
        <strain evidence="2 3">L51</strain>
    </source>
</reference>
<comment type="caution">
    <text evidence="2">The sequence shown here is derived from an EMBL/GenBank/DDBJ whole genome shotgun (WGS) entry which is preliminary data.</text>
</comment>
<keyword evidence="1" id="KW-0472">Membrane</keyword>
<protein>
    <submittedName>
        <fullName evidence="2">Uncharacterized protein</fullName>
    </submittedName>
</protein>
<evidence type="ECO:0000313" key="2">
    <source>
        <dbReference type="EMBL" id="KAL0085592.1"/>
    </source>
</evidence>
<evidence type="ECO:0000313" key="3">
    <source>
        <dbReference type="Proteomes" id="UP001448207"/>
    </source>
</evidence>
<evidence type="ECO:0000256" key="1">
    <source>
        <dbReference type="SAM" id="Phobius"/>
    </source>
</evidence>
<sequence>MFGILFGLCTSFSVIYTSLPIFVVLHKPSLFSYGFVYSYFNCYCYCYCYCVGCLYNNITMNIKRLS</sequence>
<keyword evidence="3" id="KW-1185">Reference proteome</keyword>
<organism evidence="2 3">
    <name type="scientific">Phycomyces blakesleeanus</name>
    <dbReference type="NCBI Taxonomy" id="4837"/>
    <lineage>
        <taxon>Eukaryota</taxon>
        <taxon>Fungi</taxon>
        <taxon>Fungi incertae sedis</taxon>
        <taxon>Mucoromycota</taxon>
        <taxon>Mucoromycotina</taxon>
        <taxon>Mucoromycetes</taxon>
        <taxon>Mucorales</taxon>
        <taxon>Phycomycetaceae</taxon>
        <taxon>Phycomyces</taxon>
    </lineage>
</organism>
<dbReference type="EMBL" id="JBCLYO010000010">
    <property type="protein sequence ID" value="KAL0085592.1"/>
    <property type="molecule type" value="Genomic_DNA"/>
</dbReference>
<feature type="transmembrane region" description="Helical" evidence="1">
    <location>
        <begin position="36"/>
        <end position="58"/>
    </location>
</feature>
<gene>
    <name evidence="2" type="ORF">J3Q64DRAFT_1744318</name>
</gene>
<keyword evidence="1" id="KW-0812">Transmembrane</keyword>
<proteinExistence type="predicted"/>